<proteinExistence type="predicted"/>
<sequence length="168" mass="19459">MTYYDQVKQFHQVFDNEQVTQVRELTGDAAKYRATFKFEEILEFLYAASNGDDTIFREYVSAIHQQIDQQADKIMTKKVSSTNRLVGEVDALIDLLYFTFGTFVKMGIDPKPLFDIVHTANMGKLFPDGKPHYHPVTGKVLKPDNWEHEYAPEAKILKEINQQKNKHT</sequence>
<keyword evidence="2" id="KW-1185">Reference proteome</keyword>
<reference evidence="1 2" key="1">
    <citation type="journal article" date="2010" name="Int. J. Syst. Evol. Microbiol.">
        <title>Vagococcus penaei sp. nov., isolated from spoilage microbiota of cooked shrimp (Penaeus vannamei).</title>
        <authorList>
            <person name="Jaffres E."/>
            <person name="Prevost H."/>
            <person name="Rossero A."/>
            <person name="Joffraud J.J."/>
            <person name="Dousset X."/>
        </authorList>
    </citation>
    <scope>NUCLEOTIDE SEQUENCE [LARGE SCALE GENOMIC DNA]</scope>
    <source>
        <strain evidence="1 2">CD276</strain>
    </source>
</reference>
<dbReference type="OrthoDB" id="9810101at2"/>
<dbReference type="Proteomes" id="UP000188246">
    <property type="component" value="Chromosome"/>
</dbReference>
<dbReference type="InterPro" id="IPR021130">
    <property type="entry name" value="PRib-ATP_PPHydrolase-like"/>
</dbReference>
<dbReference type="STRING" id="633807.BW732_09145"/>
<dbReference type="AlphaFoldDB" id="A0A1Q2D7T2"/>
<evidence type="ECO:0000313" key="2">
    <source>
        <dbReference type="Proteomes" id="UP000188246"/>
    </source>
</evidence>
<gene>
    <name evidence="1" type="ORF">BW732_09145</name>
</gene>
<dbReference type="Gene3D" id="1.10.3420.10">
    <property type="entry name" value="putative ntp pyrophosphohydrolase like domain"/>
    <property type="match status" value="1"/>
</dbReference>
<dbReference type="EMBL" id="CP019609">
    <property type="protein sequence ID" value="AQP54375.1"/>
    <property type="molecule type" value="Genomic_DNA"/>
</dbReference>
<dbReference type="RefSeq" id="WP_077276451.1">
    <property type="nucleotide sequence ID" value="NZ_CP019609.1"/>
</dbReference>
<protein>
    <submittedName>
        <fullName evidence="1">HAD family hydrolase</fullName>
    </submittedName>
</protein>
<evidence type="ECO:0000313" key="1">
    <source>
        <dbReference type="EMBL" id="AQP54375.1"/>
    </source>
</evidence>
<dbReference type="Pfam" id="PF01503">
    <property type="entry name" value="PRA-PH"/>
    <property type="match status" value="1"/>
</dbReference>
<dbReference type="InterPro" id="IPR023292">
    <property type="entry name" value="NTP_PyroPHydrolase-like_dom_sf"/>
</dbReference>
<name>A0A1Q2D7T2_9ENTE</name>
<accession>A0A1Q2D7T2</accession>
<dbReference type="KEGG" id="vpi:BW732_09145"/>
<organism evidence="1 2">
    <name type="scientific">Vagococcus penaei</name>
    <dbReference type="NCBI Taxonomy" id="633807"/>
    <lineage>
        <taxon>Bacteria</taxon>
        <taxon>Bacillati</taxon>
        <taxon>Bacillota</taxon>
        <taxon>Bacilli</taxon>
        <taxon>Lactobacillales</taxon>
        <taxon>Enterococcaceae</taxon>
        <taxon>Vagococcus</taxon>
    </lineage>
</organism>
<dbReference type="GO" id="GO:0016787">
    <property type="term" value="F:hydrolase activity"/>
    <property type="evidence" value="ECO:0007669"/>
    <property type="project" value="UniProtKB-KW"/>
</dbReference>
<keyword evidence="1" id="KW-0378">Hydrolase</keyword>